<feature type="transmembrane region" description="Helical" evidence="10">
    <location>
        <begin position="28"/>
        <end position="48"/>
    </location>
</feature>
<evidence type="ECO:0000256" key="2">
    <source>
        <dbReference type="ARBA" id="ARBA00022448"/>
    </source>
</evidence>
<dbReference type="Pfam" id="PF00999">
    <property type="entry name" value="Na_H_Exchanger"/>
    <property type="match status" value="1"/>
</dbReference>
<evidence type="ECO:0000256" key="6">
    <source>
        <dbReference type="ARBA" id="ARBA00023053"/>
    </source>
</evidence>
<accession>A0A085ZMV3</accession>
<keyword evidence="4 10" id="KW-0812">Transmembrane</keyword>
<dbReference type="GO" id="GO:0051453">
    <property type="term" value="P:regulation of intracellular pH"/>
    <property type="evidence" value="ECO:0007669"/>
    <property type="project" value="TreeGrafter"/>
</dbReference>
<dbReference type="GO" id="GO:0005886">
    <property type="term" value="C:plasma membrane"/>
    <property type="evidence" value="ECO:0007669"/>
    <property type="project" value="UniProtKB-SubCell"/>
</dbReference>
<dbReference type="Proteomes" id="UP000028715">
    <property type="component" value="Unassembled WGS sequence"/>
</dbReference>
<keyword evidence="2 10" id="KW-0813">Transport</keyword>
<dbReference type="InterPro" id="IPR006153">
    <property type="entry name" value="Cation/H_exchanger_TM"/>
</dbReference>
<evidence type="ECO:0000256" key="10">
    <source>
        <dbReference type="RuleBase" id="RU366002"/>
    </source>
</evidence>
<evidence type="ECO:0000256" key="3">
    <source>
        <dbReference type="ARBA" id="ARBA00022475"/>
    </source>
</evidence>
<feature type="transmembrane region" description="Helical" evidence="10">
    <location>
        <begin position="387"/>
        <end position="410"/>
    </location>
</feature>
<dbReference type="InterPro" id="IPR018422">
    <property type="entry name" value="Cation/H_exchanger_CPA1"/>
</dbReference>
<dbReference type="InterPro" id="IPR004705">
    <property type="entry name" value="Cation/H_exchanger_CPA1_bac"/>
</dbReference>
<sequence length="420" mass="45932">MENYSIIIFILAIVIGLSAFADKSKLPYPILLVIVGTAIGFIPTMNEIEINPEIIFLIFLPPLLYDASFNISPKDFKINLNTIGTLAVSLVFMTTIGIAVAAYFMIPEMTWPLAFVLGAILSATDAVAAISITKGLKISHKTITILEGESLINDASALVAYRFAVAAVMGSAFVLWKAALDFIVLLAGGFLVGFILAKILAFILTKVHKNTNVTISFMLLMPFVAYLTAEHLHVSGVIAVVVLGIGIARFSNKIFPESLKNNSKGLWDLIIFLLNGLIFILIGLNFRYILKYIDNNLILPYIGYAFIITIVALLIRMARIFLQKINLQKAFQNGKGKRKVSEHALLDFNNSIILSWSGMRGIVSLAIAIGLPKFLEDGTPFPERSAIIFISVAVVLLTLIGQGLTLPWIVKKLSDKNKSA</sequence>
<feature type="transmembrane region" description="Helical" evidence="10">
    <location>
        <begin position="235"/>
        <end position="255"/>
    </location>
</feature>
<gene>
    <name evidence="12" type="ORF">IW19_09650</name>
</gene>
<evidence type="ECO:0000256" key="7">
    <source>
        <dbReference type="ARBA" id="ARBA00023065"/>
    </source>
</evidence>
<dbReference type="PANTHER" id="PTHR10110:SF86">
    <property type="entry name" value="SODIUM_HYDROGEN EXCHANGER 7"/>
    <property type="match status" value="1"/>
</dbReference>
<dbReference type="eggNOG" id="COG0025">
    <property type="taxonomic scope" value="Bacteria"/>
</dbReference>
<evidence type="ECO:0000313" key="12">
    <source>
        <dbReference type="EMBL" id="KFF05767.1"/>
    </source>
</evidence>
<feature type="transmembrane region" description="Helical" evidence="10">
    <location>
        <begin position="301"/>
        <end position="322"/>
    </location>
</feature>
<protein>
    <submittedName>
        <fullName evidence="12">Sodium:proton exchanger</fullName>
    </submittedName>
</protein>
<evidence type="ECO:0000256" key="5">
    <source>
        <dbReference type="ARBA" id="ARBA00022989"/>
    </source>
</evidence>
<dbReference type="NCBIfam" id="TIGR00831">
    <property type="entry name" value="a_cpa1"/>
    <property type="match status" value="1"/>
</dbReference>
<keyword evidence="7 10" id="KW-0406">Ion transport</keyword>
<evidence type="ECO:0000313" key="13">
    <source>
        <dbReference type="Proteomes" id="UP000028715"/>
    </source>
</evidence>
<dbReference type="GO" id="GO:0015386">
    <property type="term" value="F:potassium:proton antiporter activity"/>
    <property type="evidence" value="ECO:0007669"/>
    <property type="project" value="TreeGrafter"/>
</dbReference>
<feature type="transmembrane region" description="Helical" evidence="10">
    <location>
        <begin position="267"/>
        <end position="289"/>
    </location>
</feature>
<keyword evidence="10" id="KW-0050">Antiport</keyword>
<dbReference type="AlphaFoldDB" id="A0A085ZMV3"/>
<dbReference type="PANTHER" id="PTHR10110">
    <property type="entry name" value="SODIUM/HYDROGEN EXCHANGER"/>
    <property type="match status" value="1"/>
</dbReference>
<evidence type="ECO:0000256" key="8">
    <source>
        <dbReference type="ARBA" id="ARBA00023136"/>
    </source>
</evidence>
<comment type="similarity">
    <text evidence="10">Belongs to the monovalent cation:proton antiporter 1 (CPA1) transporter (TC 2.A.36) family.</text>
</comment>
<feature type="transmembrane region" description="Helical" evidence="10">
    <location>
        <begin position="182"/>
        <end position="204"/>
    </location>
</feature>
<evidence type="ECO:0000256" key="4">
    <source>
        <dbReference type="ARBA" id="ARBA00022692"/>
    </source>
</evidence>
<keyword evidence="6 10" id="KW-0915">Sodium</keyword>
<comment type="subcellular location">
    <subcellularLocation>
        <location evidence="1 10">Cell membrane</location>
        <topology evidence="1 10">Multi-pass membrane protein</topology>
    </subcellularLocation>
</comment>
<keyword evidence="9 10" id="KW-0739">Sodium transport</keyword>
<dbReference type="EMBL" id="JPRL01000001">
    <property type="protein sequence ID" value="KFF05767.1"/>
    <property type="molecule type" value="Genomic_DNA"/>
</dbReference>
<keyword evidence="13" id="KW-1185">Reference proteome</keyword>
<feature type="transmembrane region" description="Helical" evidence="10">
    <location>
        <begin position="6"/>
        <end position="21"/>
    </location>
</feature>
<dbReference type="Gene3D" id="6.10.140.1330">
    <property type="match status" value="1"/>
</dbReference>
<dbReference type="GO" id="GO:0015385">
    <property type="term" value="F:sodium:proton antiporter activity"/>
    <property type="evidence" value="ECO:0007669"/>
    <property type="project" value="InterPro"/>
</dbReference>
<comment type="function">
    <text evidence="10">Na(+)/H(+) antiporter that extrudes sodium in exchange for external protons.</text>
</comment>
<feature type="transmembrane region" description="Helical" evidence="10">
    <location>
        <begin position="157"/>
        <end position="176"/>
    </location>
</feature>
<dbReference type="STRING" id="362418.IW19_09650"/>
<reference evidence="12 13" key="1">
    <citation type="submission" date="2014-07" db="EMBL/GenBank/DDBJ databases">
        <title>Genome of Flavobacterium reichenbachii LMG 25512.</title>
        <authorList>
            <person name="Stropko S.J."/>
            <person name="Pipes S.E."/>
            <person name="Newman J.D."/>
        </authorList>
    </citation>
    <scope>NUCLEOTIDE SEQUENCE [LARGE SCALE GENOMIC DNA]</scope>
    <source>
        <strain evidence="12 13">LMG 25512</strain>
    </source>
</reference>
<organism evidence="12 13">
    <name type="scientific">Flavobacterium reichenbachii</name>
    <dbReference type="NCBI Taxonomy" id="362418"/>
    <lineage>
        <taxon>Bacteria</taxon>
        <taxon>Pseudomonadati</taxon>
        <taxon>Bacteroidota</taxon>
        <taxon>Flavobacteriia</taxon>
        <taxon>Flavobacteriales</taxon>
        <taxon>Flavobacteriaceae</taxon>
        <taxon>Flavobacterium</taxon>
    </lineage>
</organism>
<evidence type="ECO:0000256" key="1">
    <source>
        <dbReference type="ARBA" id="ARBA00004651"/>
    </source>
</evidence>
<feature type="domain" description="Cation/H+ exchanger transmembrane" evidence="11">
    <location>
        <begin position="11"/>
        <end position="412"/>
    </location>
</feature>
<feature type="transmembrane region" description="Helical" evidence="10">
    <location>
        <begin position="83"/>
        <end position="106"/>
    </location>
</feature>
<keyword evidence="5 10" id="KW-1133">Transmembrane helix</keyword>
<dbReference type="RefSeq" id="WP_035683473.1">
    <property type="nucleotide sequence ID" value="NZ_JPRL01000001.1"/>
</dbReference>
<keyword evidence="8 10" id="KW-0472">Membrane</keyword>
<evidence type="ECO:0000256" key="9">
    <source>
        <dbReference type="ARBA" id="ARBA00023201"/>
    </source>
</evidence>
<comment type="caution">
    <text evidence="12">The sequence shown here is derived from an EMBL/GenBank/DDBJ whole genome shotgun (WGS) entry which is preliminary data.</text>
</comment>
<feature type="transmembrane region" description="Helical" evidence="10">
    <location>
        <begin position="343"/>
        <end position="367"/>
    </location>
</feature>
<dbReference type="OrthoDB" id="9809206at2"/>
<proteinExistence type="inferred from homology"/>
<dbReference type="GO" id="GO:0098719">
    <property type="term" value="P:sodium ion import across plasma membrane"/>
    <property type="evidence" value="ECO:0007669"/>
    <property type="project" value="TreeGrafter"/>
</dbReference>
<feature type="transmembrane region" description="Helical" evidence="10">
    <location>
        <begin position="112"/>
        <end position="136"/>
    </location>
</feature>
<keyword evidence="3 10" id="KW-1003">Cell membrane</keyword>
<evidence type="ECO:0000259" key="11">
    <source>
        <dbReference type="Pfam" id="PF00999"/>
    </source>
</evidence>
<name>A0A085ZMV3_9FLAO</name>